<dbReference type="Proteomes" id="UP000036987">
    <property type="component" value="Unassembled WGS sequence"/>
</dbReference>
<protein>
    <submittedName>
        <fullName evidence="2">Uncharacterized protein</fullName>
    </submittedName>
</protein>
<gene>
    <name evidence="2" type="ORF">ZOSMA_23G00490</name>
</gene>
<comment type="caution">
    <text evidence="2">The sequence shown here is derived from an EMBL/GenBank/DDBJ whole genome shotgun (WGS) entry which is preliminary data.</text>
</comment>
<keyword evidence="3" id="KW-1185">Reference proteome</keyword>
<feature type="compositionally biased region" description="Basic and acidic residues" evidence="1">
    <location>
        <begin position="14"/>
        <end position="24"/>
    </location>
</feature>
<accession>A0A0K9PJH0</accession>
<sequence>MFQTKEMTAENGEIDAKKKEEETERQKQIIREQQETDVLNACIALWDADRIPDDAPMSIQIEASNMNDGINAFKCGKEKMTQKKKRLPVFTAIWSKKSIN</sequence>
<evidence type="ECO:0000256" key="1">
    <source>
        <dbReference type="SAM" id="MobiDB-lite"/>
    </source>
</evidence>
<evidence type="ECO:0000313" key="2">
    <source>
        <dbReference type="EMBL" id="KMZ68397.1"/>
    </source>
</evidence>
<dbReference type="EMBL" id="LFYR01000839">
    <property type="protein sequence ID" value="KMZ68397.1"/>
    <property type="molecule type" value="Genomic_DNA"/>
</dbReference>
<evidence type="ECO:0000313" key="3">
    <source>
        <dbReference type="Proteomes" id="UP000036987"/>
    </source>
</evidence>
<reference evidence="3" key="1">
    <citation type="journal article" date="2016" name="Nature">
        <title>The genome of the seagrass Zostera marina reveals angiosperm adaptation to the sea.</title>
        <authorList>
            <person name="Olsen J.L."/>
            <person name="Rouze P."/>
            <person name="Verhelst B."/>
            <person name="Lin Y.-C."/>
            <person name="Bayer T."/>
            <person name="Collen J."/>
            <person name="Dattolo E."/>
            <person name="De Paoli E."/>
            <person name="Dittami S."/>
            <person name="Maumus F."/>
            <person name="Michel G."/>
            <person name="Kersting A."/>
            <person name="Lauritano C."/>
            <person name="Lohaus R."/>
            <person name="Toepel M."/>
            <person name="Tonon T."/>
            <person name="Vanneste K."/>
            <person name="Amirebrahimi M."/>
            <person name="Brakel J."/>
            <person name="Bostroem C."/>
            <person name="Chovatia M."/>
            <person name="Grimwood J."/>
            <person name="Jenkins J.W."/>
            <person name="Jueterbock A."/>
            <person name="Mraz A."/>
            <person name="Stam W.T."/>
            <person name="Tice H."/>
            <person name="Bornberg-Bauer E."/>
            <person name="Green P.J."/>
            <person name="Pearson G.A."/>
            <person name="Procaccini G."/>
            <person name="Duarte C.M."/>
            <person name="Schmutz J."/>
            <person name="Reusch T.B.H."/>
            <person name="Van de Peer Y."/>
        </authorList>
    </citation>
    <scope>NUCLEOTIDE SEQUENCE [LARGE SCALE GENOMIC DNA]</scope>
    <source>
        <strain evidence="3">cv. Finnish</strain>
    </source>
</reference>
<feature type="region of interest" description="Disordered" evidence="1">
    <location>
        <begin position="1"/>
        <end position="24"/>
    </location>
</feature>
<dbReference type="AlphaFoldDB" id="A0A0K9PJH0"/>
<organism evidence="2 3">
    <name type="scientific">Zostera marina</name>
    <name type="common">Eelgrass</name>
    <dbReference type="NCBI Taxonomy" id="29655"/>
    <lineage>
        <taxon>Eukaryota</taxon>
        <taxon>Viridiplantae</taxon>
        <taxon>Streptophyta</taxon>
        <taxon>Embryophyta</taxon>
        <taxon>Tracheophyta</taxon>
        <taxon>Spermatophyta</taxon>
        <taxon>Magnoliopsida</taxon>
        <taxon>Liliopsida</taxon>
        <taxon>Zosteraceae</taxon>
        <taxon>Zostera</taxon>
    </lineage>
</organism>
<name>A0A0K9PJH0_ZOSMR</name>
<proteinExistence type="predicted"/>